<dbReference type="SUPFAM" id="SSF47203">
    <property type="entry name" value="Acyl-CoA dehydrogenase C-terminal domain-like"/>
    <property type="match status" value="1"/>
</dbReference>
<comment type="cofactor">
    <cofactor evidence="1">
        <name>FAD</name>
        <dbReference type="ChEBI" id="CHEBI:57692"/>
    </cofactor>
</comment>
<sequence length="414" mass="45040">MATNLQLDEELTPDQTILKEQVHRFAAEVLRPASLELDPLSPEEVIAPKSRLWDVFRQAYKAGYHLRSFPKQLGGADMDPMDAWVLGEEFGWGNAGLSISLGVTSMPFRFAAMTGNPDLMREVVMPFVEDTEGKYVGCWCATEPHHGSDAILYSGEHSQPDIHFECRARRDGDEWVINGQKSAWVSNGTIATHTLAFLCVDPSMGMAGNGVAVVPLDLPGVSRGKALNKLGQRALNQGEIFFDDVRIPRHYMLMEPGAYGAAMDNILAMANAGMSATFCGVARAAFEEAFGYAQQRVQGGVLIAEHQLVQLRLFDMFTKLQAARSLSRLANSRLASGQPTLHNSIAAKVFCTQTAFELASDAVQIFGGMGLTKGIAVEMLLRDARASLIEDGTNDVLALAGFRFLLGERGAAVR</sequence>
<dbReference type="Gene3D" id="1.20.140.10">
    <property type="entry name" value="Butyryl-CoA Dehydrogenase, subunit A, domain 3"/>
    <property type="match status" value="1"/>
</dbReference>
<gene>
    <name evidence="8" type="ORF">LCGC14_2372810</name>
</gene>
<evidence type="ECO:0000313" key="8">
    <source>
        <dbReference type="EMBL" id="KKL28671.1"/>
    </source>
</evidence>
<evidence type="ECO:0008006" key="9">
    <source>
        <dbReference type="Google" id="ProtNLM"/>
    </source>
</evidence>
<feature type="domain" description="Acyl-CoA dehydrogenase/oxidase N-terminal" evidence="7">
    <location>
        <begin position="12"/>
        <end position="119"/>
    </location>
</feature>
<dbReference type="Pfam" id="PF00441">
    <property type="entry name" value="Acyl-CoA_dh_1"/>
    <property type="match status" value="1"/>
</dbReference>
<evidence type="ECO:0000259" key="6">
    <source>
        <dbReference type="Pfam" id="PF02770"/>
    </source>
</evidence>
<dbReference type="AlphaFoldDB" id="A0A0F9EFM5"/>
<dbReference type="Pfam" id="PF02771">
    <property type="entry name" value="Acyl-CoA_dh_N"/>
    <property type="match status" value="1"/>
</dbReference>
<keyword evidence="4" id="KW-0274">FAD</keyword>
<comment type="similarity">
    <text evidence="2">Belongs to the acyl-CoA dehydrogenase family.</text>
</comment>
<keyword evidence="3" id="KW-0285">Flavoprotein</keyword>
<dbReference type="GO" id="GO:0003995">
    <property type="term" value="F:acyl-CoA dehydrogenase activity"/>
    <property type="evidence" value="ECO:0007669"/>
    <property type="project" value="TreeGrafter"/>
</dbReference>
<feature type="domain" description="Acyl-CoA dehydrogenase/oxidase C-terminal" evidence="5">
    <location>
        <begin position="262"/>
        <end position="398"/>
    </location>
</feature>
<evidence type="ECO:0000256" key="4">
    <source>
        <dbReference type="ARBA" id="ARBA00022827"/>
    </source>
</evidence>
<protein>
    <recommendedName>
        <fullName evidence="9">Acyl-CoA dehydrogenase</fullName>
    </recommendedName>
</protein>
<dbReference type="PANTHER" id="PTHR43884">
    <property type="entry name" value="ACYL-COA DEHYDROGENASE"/>
    <property type="match status" value="1"/>
</dbReference>
<dbReference type="GO" id="GO:0050660">
    <property type="term" value="F:flavin adenine dinucleotide binding"/>
    <property type="evidence" value="ECO:0007669"/>
    <property type="project" value="InterPro"/>
</dbReference>
<dbReference type="InterPro" id="IPR036250">
    <property type="entry name" value="AcylCo_DH-like_C"/>
</dbReference>
<dbReference type="InterPro" id="IPR046373">
    <property type="entry name" value="Acyl-CoA_Oxase/DH_mid-dom_sf"/>
</dbReference>
<dbReference type="InterPro" id="IPR013786">
    <property type="entry name" value="AcylCoA_DH/ox_N"/>
</dbReference>
<dbReference type="Gene3D" id="2.40.110.10">
    <property type="entry name" value="Butyryl-CoA Dehydrogenase, subunit A, domain 2"/>
    <property type="match status" value="1"/>
</dbReference>
<dbReference type="EMBL" id="LAZR01035013">
    <property type="protein sequence ID" value="KKL28671.1"/>
    <property type="molecule type" value="Genomic_DNA"/>
</dbReference>
<reference evidence="8" key="1">
    <citation type="journal article" date="2015" name="Nature">
        <title>Complex archaea that bridge the gap between prokaryotes and eukaryotes.</title>
        <authorList>
            <person name="Spang A."/>
            <person name="Saw J.H."/>
            <person name="Jorgensen S.L."/>
            <person name="Zaremba-Niedzwiedzka K."/>
            <person name="Martijn J."/>
            <person name="Lind A.E."/>
            <person name="van Eijk R."/>
            <person name="Schleper C."/>
            <person name="Guy L."/>
            <person name="Ettema T.J."/>
        </authorList>
    </citation>
    <scope>NUCLEOTIDE SEQUENCE</scope>
</reference>
<comment type="caution">
    <text evidence="8">The sequence shown here is derived from an EMBL/GenBank/DDBJ whole genome shotgun (WGS) entry which is preliminary data.</text>
</comment>
<dbReference type="SUPFAM" id="SSF56645">
    <property type="entry name" value="Acyl-CoA dehydrogenase NM domain-like"/>
    <property type="match status" value="1"/>
</dbReference>
<evidence type="ECO:0000259" key="5">
    <source>
        <dbReference type="Pfam" id="PF00441"/>
    </source>
</evidence>
<dbReference type="Gene3D" id="1.10.540.10">
    <property type="entry name" value="Acyl-CoA dehydrogenase/oxidase, N-terminal domain"/>
    <property type="match status" value="1"/>
</dbReference>
<accession>A0A0F9EFM5</accession>
<evidence type="ECO:0000256" key="1">
    <source>
        <dbReference type="ARBA" id="ARBA00001974"/>
    </source>
</evidence>
<dbReference type="InterPro" id="IPR006091">
    <property type="entry name" value="Acyl-CoA_Oxase/DH_mid-dom"/>
</dbReference>
<organism evidence="8">
    <name type="scientific">marine sediment metagenome</name>
    <dbReference type="NCBI Taxonomy" id="412755"/>
    <lineage>
        <taxon>unclassified sequences</taxon>
        <taxon>metagenomes</taxon>
        <taxon>ecological metagenomes</taxon>
    </lineage>
</organism>
<proteinExistence type="inferred from homology"/>
<dbReference type="InterPro" id="IPR037069">
    <property type="entry name" value="AcylCoA_DH/ox_N_sf"/>
</dbReference>
<dbReference type="InterPro" id="IPR009075">
    <property type="entry name" value="AcylCo_DH/oxidase_C"/>
</dbReference>
<dbReference type="PANTHER" id="PTHR43884:SF12">
    <property type="entry name" value="ISOVALERYL-COA DEHYDROGENASE, MITOCHONDRIAL-RELATED"/>
    <property type="match status" value="1"/>
</dbReference>
<evidence type="ECO:0000256" key="3">
    <source>
        <dbReference type="ARBA" id="ARBA00022630"/>
    </source>
</evidence>
<evidence type="ECO:0000256" key="2">
    <source>
        <dbReference type="ARBA" id="ARBA00009347"/>
    </source>
</evidence>
<dbReference type="InterPro" id="IPR009100">
    <property type="entry name" value="AcylCoA_DH/oxidase_NM_dom_sf"/>
</dbReference>
<feature type="domain" description="Acyl-CoA oxidase/dehydrogenase middle" evidence="6">
    <location>
        <begin position="138"/>
        <end position="245"/>
    </location>
</feature>
<evidence type="ECO:0000259" key="7">
    <source>
        <dbReference type="Pfam" id="PF02771"/>
    </source>
</evidence>
<dbReference type="Pfam" id="PF02770">
    <property type="entry name" value="Acyl-CoA_dh_M"/>
    <property type="match status" value="1"/>
</dbReference>
<name>A0A0F9EFM5_9ZZZZ</name>